<evidence type="ECO:0000313" key="1">
    <source>
        <dbReference type="EMBL" id="KAJ6218002.1"/>
    </source>
</evidence>
<name>A0A9Q0M329_BLOTA</name>
<dbReference type="OMA" id="FEWPAGE"/>
<evidence type="ECO:0000313" key="2">
    <source>
        <dbReference type="Proteomes" id="UP001142055"/>
    </source>
</evidence>
<proteinExistence type="predicted"/>
<keyword evidence="2" id="KW-1185">Reference proteome</keyword>
<protein>
    <submittedName>
        <fullName evidence="1">Uncharacterized protein</fullName>
    </submittedName>
</protein>
<comment type="caution">
    <text evidence="1">The sequence shown here is derived from an EMBL/GenBank/DDBJ whole genome shotgun (WGS) entry which is preliminary data.</text>
</comment>
<dbReference type="GO" id="GO:0016020">
    <property type="term" value="C:membrane"/>
    <property type="evidence" value="ECO:0007669"/>
    <property type="project" value="InterPro"/>
</dbReference>
<dbReference type="InterPro" id="IPR006813">
    <property type="entry name" value="Glyco_trans_17"/>
</dbReference>
<dbReference type="Proteomes" id="UP001142055">
    <property type="component" value="Chromosome 3"/>
</dbReference>
<accession>A0A9Q0M329</accession>
<dbReference type="AlphaFoldDB" id="A0A9Q0M329"/>
<dbReference type="PANTHER" id="PTHR12224">
    <property type="entry name" value="BETA-1,4-MANNOSYL-GLYCOPROTEIN BETA-1,4-N-ACETYLGLUCOSAMINYL-TRANSFERASE"/>
    <property type="match status" value="1"/>
</dbReference>
<gene>
    <name evidence="1" type="ORF">RDWZM_009159</name>
</gene>
<dbReference type="Pfam" id="PF04724">
    <property type="entry name" value="Glyco_transf_17"/>
    <property type="match status" value="1"/>
</dbReference>
<dbReference type="PANTHER" id="PTHR12224:SF0">
    <property type="entry name" value="BETA-1,4-MANNOSYL-GLYCOPROTEIN 4-BETA-N-ACETYLGLUCOSAMINYLTRANSFERASE"/>
    <property type="match status" value="1"/>
</dbReference>
<dbReference type="EMBL" id="JAPWDV010000003">
    <property type="protein sequence ID" value="KAJ6218002.1"/>
    <property type="molecule type" value="Genomic_DNA"/>
</dbReference>
<reference evidence="1" key="1">
    <citation type="submission" date="2022-12" db="EMBL/GenBank/DDBJ databases">
        <title>Genome assemblies of Blomia tropicalis.</title>
        <authorList>
            <person name="Cui Y."/>
        </authorList>
    </citation>
    <scope>NUCLEOTIDE SEQUENCE</scope>
    <source>
        <tissue evidence="1">Adult mites</tissue>
    </source>
</reference>
<dbReference type="GO" id="GO:0003830">
    <property type="term" value="F:beta-1,4-mannosylglycoprotein 4-beta-N-acetylglucosaminyltransferase activity"/>
    <property type="evidence" value="ECO:0007669"/>
    <property type="project" value="InterPro"/>
</dbReference>
<dbReference type="GO" id="GO:0006044">
    <property type="term" value="P:N-acetylglucosamine metabolic process"/>
    <property type="evidence" value="ECO:0007669"/>
    <property type="project" value="TreeGrafter"/>
</dbReference>
<organism evidence="1 2">
    <name type="scientific">Blomia tropicalis</name>
    <name type="common">Mite</name>
    <dbReference type="NCBI Taxonomy" id="40697"/>
    <lineage>
        <taxon>Eukaryota</taxon>
        <taxon>Metazoa</taxon>
        <taxon>Ecdysozoa</taxon>
        <taxon>Arthropoda</taxon>
        <taxon>Chelicerata</taxon>
        <taxon>Arachnida</taxon>
        <taxon>Acari</taxon>
        <taxon>Acariformes</taxon>
        <taxon>Sarcoptiformes</taxon>
        <taxon>Astigmata</taxon>
        <taxon>Glycyphagoidea</taxon>
        <taxon>Echimyopodidae</taxon>
        <taxon>Blomia</taxon>
    </lineage>
</organism>
<sequence>MIRPLFDRKIQFEEITHYYNPYMNESELCSIHGWTLNKNVKNQKVIDSVIFSIELDLLELRLRELWNVVDRFLVLETDRTFSGKPKPLILKTHLETRFAWARSKLSVKYVINKLRVLKNGESPFVNEITMRKEMDRFVRSEAIDGDLIIVSDVDEIPRANTIHLLKICSDYPLPLHLQLKTYFYSFEFFFSYTDSWRANVQRFDKNKFQYSHGKQSNIILADSGWHCTFCFRELKDFRFKMTSYSHNDRLMGRTNLLNNEEIQRRICSGDDVYDMYPEVYSFKELVQKFGRIPKTTSLIDLPRGLLQNRNRMKYLLPGNCRRPDYIILK</sequence>